<dbReference type="EMBL" id="CM023481">
    <property type="protein sequence ID" value="KAH6944869.1"/>
    <property type="molecule type" value="Genomic_DNA"/>
</dbReference>
<dbReference type="Proteomes" id="UP000821845">
    <property type="component" value="Chromosome 1"/>
</dbReference>
<keyword evidence="2" id="KW-1185">Reference proteome</keyword>
<accession>A0ACB7TFP8</accession>
<evidence type="ECO:0000313" key="1">
    <source>
        <dbReference type="EMBL" id="KAH6944869.1"/>
    </source>
</evidence>
<comment type="caution">
    <text evidence="1">The sequence shown here is derived from an EMBL/GenBank/DDBJ whole genome shotgun (WGS) entry which is preliminary data.</text>
</comment>
<sequence length="107" mass="11667">MNGGTIEMIPPKSIEKQGGGASRFIETDNRGGDRNSEEFSDTIGGFESKGDERPTEKGFGSFGRISQEHEEATVPLDDDEERRAAFEREVDTAECATGCRHMQSGHG</sequence>
<protein>
    <submittedName>
        <fullName evidence="1">Uncharacterized protein</fullName>
    </submittedName>
</protein>
<reference evidence="1" key="1">
    <citation type="submission" date="2020-05" db="EMBL/GenBank/DDBJ databases">
        <title>Large-scale comparative analyses of tick genomes elucidate their genetic diversity and vector capacities.</title>
        <authorList>
            <person name="Jia N."/>
            <person name="Wang J."/>
            <person name="Shi W."/>
            <person name="Du L."/>
            <person name="Sun Y."/>
            <person name="Zhan W."/>
            <person name="Jiang J."/>
            <person name="Wang Q."/>
            <person name="Zhang B."/>
            <person name="Ji P."/>
            <person name="Sakyi L.B."/>
            <person name="Cui X."/>
            <person name="Yuan T."/>
            <person name="Jiang B."/>
            <person name="Yang W."/>
            <person name="Lam T.T.-Y."/>
            <person name="Chang Q."/>
            <person name="Ding S."/>
            <person name="Wang X."/>
            <person name="Zhu J."/>
            <person name="Ruan X."/>
            <person name="Zhao L."/>
            <person name="Wei J."/>
            <person name="Que T."/>
            <person name="Du C."/>
            <person name="Cheng J."/>
            <person name="Dai P."/>
            <person name="Han X."/>
            <person name="Huang E."/>
            <person name="Gao Y."/>
            <person name="Liu J."/>
            <person name="Shao H."/>
            <person name="Ye R."/>
            <person name="Li L."/>
            <person name="Wei W."/>
            <person name="Wang X."/>
            <person name="Wang C."/>
            <person name="Yang T."/>
            <person name="Huo Q."/>
            <person name="Li W."/>
            <person name="Guo W."/>
            <person name="Chen H."/>
            <person name="Zhou L."/>
            <person name="Ni X."/>
            <person name="Tian J."/>
            <person name="Zhou Y."/>
            <person name="Sheng Y."/>
            <person name="Liu T."/>
            <person name="Pan Y."/>
            <person name="Xia L."/>
            <person name="Li J."/>
            <person name="Zhao F."/>
            <person name="Cao W."/>
        </authorList>
    </citation>
    <scope>NUCLEOTIDE SEQUENCE</scope>
    <source>
        <strain evidence="1">Hyas-2018</strain>
    </source>
</reference>
<name>A0ACB7TFP8_HYAAI</name>
<proteinExistence type="predicted"/>
<evidence type="ECO:0000313" key="2">
    <source>
        <dbReference type="Proteomes" id="UP000821845"/>
    </source>
</evidence>
<organism evidence="1 2">
    <name type="scientific">Hyalomma asiaticum</name>
    <name type="common">Tick</name>
    <dbReference type="NCBI Taxonomy" id="266040"/>
    <lineage>
        <taxon>Eukaryota</taxon>
        <taxon>Metazoa</taxon>
        <taxon>Ecdysozoa</taxon>
        <taxon>Arthropoda</taxon>
        <taxon>Chelicerata</taxon>
        <taxon>Arachnida</taxon>
        <taxon>Acari</taxon>
        <taxon>Parasitiformes</taxon>
        <taxon>Ixodida</taxon>
        <taxon>Ixodoidea</taxon>
        <taxon>Ixodidae</taxon>
        <taxon>Hyalomminae</taxon>
        <taxon>Hyalomma</taxon>
    </lineage>
</organism>
<gene>
    <name evidence="1" type="ORF">HPB50_005809</name>
</gene>